<dbReference type="InterPro" id="IPR002401">
    <property type="entry name" value="Cyt_P450_E_grp-I"/>
</dbReference>
<dbReference type="Pfam" id="PF00067">
    <property type="entry name" value="p450"/>
    <property type="match status" value="1"/>
</dbReference>
<protein>
    <submittedName>
        <fullName evidence="5">Cytochrome P450</fullName>
    </submittedName>
</protein>
<dbReference type="EMBL" id="JAHHGZ010000034">
    <property type="protein sequence ID" value="MBW4670735.1"/>
    <property type="molecule type" value="Genomic_DNA"/>
</dbReference>
<dbReference type="AlphaFoldDB" id="A0A951QTV6"/>
<proteinExistence type="inferred from homology"/>
<dbReference type="PRINTS" id="PR00463">
    <property type="entry name" value="EP450I"/>
</dbReference>
<dbReference type="InterPro" id="IPR017972">
    <property type="entry name" value="Cyt_P450_CS"/>
</dbReference>
<dbReference type="InterPro" id="IPR001128">
    <property type="entry name" value="Cyt_P450"/>
</dbReference>
<organism evidence="5 6">
    <name type="scientific">Cyanomargarita calcarea GSE-NOS-MK-12-04C</name>
    <dbReference type="NCBI Taxonomy" id="2839659"/>
    <lineage>
        <taxon>Bacteria</taxon>
        <taxon>Bacillati</taxon>
        <taxon>Cyanobacteriota</taxon>
        <taxon>Cyanophyceae</taxon>
        <taxon>Nostocales</taxon>
        <taxon>Cyanomargaritaceae</taxon>
        <taxon>Cyanomargarita</taxon>
    </lineage>
</organism>
<evidence type="ECO:0000256" key="2">
    <source>
        <dbReference type="ARBA" id="ARBA00010617"/>
    </source>
</evidence>
<keyword evidence="4" id="KW-0503">Monooxygenase</keyword>
<dbReference type="GO" id="GO:0016705">
    <property type="term" value="F:oxidoreductase activity, acting on paired donors, with incorporation or reduction of molecular oxygen"/>
    <property type="evidence" value="ECO:0007669"/>
    <property type="project" value="InterPro"/>
</dbReference>
<accession>A0A951QTV6</accession>
<keyword evidence="3 4" id="KW-0408">Iron</keyword>
<dbReference type="PANTHER" id="PTHR24305:SF166">
    <property type="entry name" value="CYTOCHROME P450 12A4, MITOCHONDRIAL-RELATED"/>
    <property type="match status" value="1"/>
</dbReference>
<dbReference type="GO" id="GO:0020037">
    <property type="term" value="F:heme binding"/>
    <property type="evidence" value="ECO:0007669"/>
    <property type="project" value="InterPro"/>
</dbReference>
<evidence type="ECO:0000313" key="5">
    <source>
        <dbReference type="EMBL" id="MBW4670735.1"/>
    </source>
</evidence>
<dbReference type="PANTHER" id="PTHR24305">
    <property type="entry name" value="CYTOCHROME P450"/>
    <property type="match status" value="1"/>
</dbReference>
<sequence>MYRKHDESKRTEPFKHFGVGLFGVNSHTHRQHRQLLMPAFHKQRINAYRDEMVAIIQSVLNELQINQPADIAKVMRILTMRVATKTLFGSDVGEEGGSSGRLLESVGGLLSNSKTSLLPFDIPGLHYHQMLNQMALVDEEMLRIIRQKRARGTDDGDVLSMLIQARDAETGLALTEDELLGHVSVIFSAGHDTSANALTWTLFLLSQHPEITANLLDELESVLQGPPTVEQLQQLPLLERVIKESMRILPPVPWNARVTSEPTTLSGYDLPEGTEVFVSIYQTHHISEVYPNPEKFDPKRWESFEPNMFEYNPFSAGSRICIGAGFAMMEIKIVLAMVLMQYRLQFLPNLAVERNGIIVMSPKYGMPMSVHKQDRQFSLGVGGVWGNVREMVQLPQ</sequence>
<dbReference type="GO" id="GO:0004497">
    <property type="term" value="F:monooxygenase activity"/>
    <property type="evidence" value="ECO:0007669"/>
    <property type="project" value="UniProtKB-KW"/>
</dbReference>
<keyword evidence="4" id="KW-0560">Oxidoreductase</keyword>
<gene>
    <name evidence="5" type="ORF">KME60_25760</name>
</gene>
<dbReference type="PROSITE" id="PS00086">
    <property type="entry name" value="CYTOCHROME_P450"/>
    <property type="match status" value="1"/>
</dbReference>
<evidence type="ECO:0000256" key="1">
    <source>
        <dbReference type="ARBA" id="ARBA00001971"/>
    </source>
</evidence>
<comment type="similarity">
    <text evidence="2 4">Belongs to the cytochrome P450 family.</text>
</comment>
<dbReference type="Proteomes" id="UP000729701">
    <property type="component" value="Unassembled WGS sequence"/>
</dbReference>
<reference evidence="5" key="1">
    <citation type="submission" date="2021-05" db="EMBL/GenBank/DDBJ databases">
        <authorList>
            <person name="Pietrasiak N."/>
            <person name="Ward R."/>
            <person name="Stajich J.E."/>
            <person name="Kurbessoian T."/>
        </authorList>
    </citation>
    <scope>NUCLEOTIDE SEQUENCE</scope>
    <source>
        <strain evidence="5">GSE-NOS-MK-12-04C</strain>
    </source>
</reference>
<feature type="binding site" description="axial binding residue" evidence="3">
    <location>
        <position position="321"/>
    </location>
    <ligand>
        <name>heme</name>
        <dbReference type="ChEBI" id="CHEBI:30413"/>
    </ligand>
    <ligandPart>
        <name>Fe</name>
        <dbReference type="ChEBI" id="CHEBI:18248"/>
    </ligandPart>
</feature>
<dbReference type="Gene3D" id="1.10.630.10">
    <property type="entry name" value="Cytochrome P450"/>
    <property type="match status" value="1"/>
</dbReference>
<dbReference type="PRINTS" id="PR00385">
    <property type="entry name" value="P450"/>
</dbReference>
<evidence type="ECO:0000256" key="3">
    <source>
        <dbReference type="PIRSR" id="PIRSR602401-1"/>
    </source>
</evidence>
<keyword evidence="3 4" id="KW-0479">Metal-binding</keyword>
<reference evidence="5" key="2">
    <citation type="journal article" date="2022" name="Microbiol. Resour. Announc.">
        <title>Metagenome Sequencing to Explore Phylogenomics of Terrestrial Cyanobacteria.</title>
        <authorList>
            <person name="Ward R.D."/>
            <person name="Stajich J.E."/>
            <person name="Johansen J.R."/>
            <person name="Huntemann M."/>
            <person name="Clum A."/>
            <person name="Foster B."/>
            <person name="Foster B."/>
            <person name="Roux S."/>
            <person name="Palaniappan K."/>
            <person name="Varghese N."/>
            <person name="Mukherjee S."/>
            <person name="Reddy T.B.K."/>
            <person name="Daum C."/>
            <person name="Copeland A."/>
            <person name="Chen I.A."/>
            <person name="Ivanova N.N."/>
            <person name="Kyrpides N.C."/>
            <person name="Shapiro N."/>
            <person name="Eloe-Fadrosh E.A."/>
            <person name="Pietrasiak N."/>
        </authorList>
    </citation>
    <scope>NUCLEOTIDE SEQUENCE</scope>
    <source>
        <strain evidence="5">GSE-NOS-MK-12-04C</strain>
    </source>
</reference>
<name>A0A951QTV6_9CYAN</name>
<dbReference type="SUPFAM" id="SSF48264">
    <property type="entry name" value="Cytochrome P450"/>
    <property type="match status" value="1"/>
</dbReference>
<evidence type="ECO:0000256" key="4">
    <source>
        <dbReference type="RuleBase" id="RU000461"/>
    </source>
</evidence>
<comment type="caution">
    <text evidence="5">The sequence shown here is derived from an EMBL/GenBank/DDBJ whole genome shotgun (WGS) entry which is preliminary data.</text>
</comment>
<keyword evidence="3 4" id="KW-0349">Heme</keyword>
<evidence type="ECO:0000313" key="6">
    <source>
        <dbReference type="Proteomes" id="UP000729701"/>
    </source>
</evidence>
<comment type="cofactor">
    <cofactor evidence="1 3">
        <name>heme</name>
        <dbReference type="ChEBI" id="CHEBI:30413"/>
    </cofactor>
</comment>
<dbReference type="InterPro" id="IPR050121">
    <property type="entry name" value="Cytochrome_P450_monoxygenase"/>
</dbReference>
<dbReference type="InterPro" id="IPR036396">
    <property type="entry name" value="Cyt_P450_sf"/>
</dbReference>
<dbReference type="GO" id="GO:0005506">
    <property type="term" value="F:iron ion binding"/>
    <property type="evidence" value="ECO:0007669"/>
    <property type="project" value="InterPro"/>
</dbReference>